<keyword evidence="2" id="KW-1185">Reference proteome</keyword>
<name>A0A1N7J000_9RHOB</name>
<evidence type="ECO:0000313" key="1">
    <source>
        <dbReference type="EMBL" id="SIS42614.1"/>
    </source>
</evidence>
<protein>
    <submittedName>
        <fullName evidence="1">Uncharacterized protein</fullName>
    </submittedName>
</protein>
<gene>
    <name evidence="1" type="ORF">SAMN05421580_101189</name>
</gene>
<dbReference type="STRING" id="453582.SAMN05421580_101189"/>
<proteinExistence type="predicted"/>
<dbReference type="EMBL" id="FTOG01000001">
    <property type="protein sequence ID" value="SIS42614.1"/>
    <property type="molecule type" value="Genomic_DNA"/>
</dbReference>
<evidence type="ECO:0000313" key="2">
    <source>
        <dbReference type="Proteomes" id="UP000186221"/>
    </source>
</evidence>
<dbReference type="RefSeq" id="WP_076483165.1">
    <property type="nucleotide sequence ID" value="NZ_QAXT01000001.1"/>
</dbReference>
<reference evidence="2" key="1">
    <citation type="submission" date="2017-01" db="EMBL/GenBank/DDBJ databases">
        <authorList>
            <person name="Varghese N."/>
            <person name="Submissions S."/>
        </authorList>
    </citation>
    <scope>NUCLEOTIDE SEQUENCE [LARGE SCALE GENOMIC DNA]</scope>
    <source>
        <strain evidence="2">DSM 19945</strain>
    </source>
</reference>
<accession>A0A1N7J000</accession>
<sequence length="73" mass="8183">MRKSIIANGFLDGRAGTAFHVLQGFWYRYLVDTKLYEVELYMRENAVDAVTAIRDVLNIDLETSGDAVPKAAC</sequence>
<dbReference type="AlphaFoldDB" id="A0A1N7J000"/>
<dbReference type="Proteomes" id="UP000186221">
    <property type="component" value="Unassembled WGS sequence"/>
</dbReference>
<organism evidence="1 2">
    <name type="scientific">Rhodobacter aestuarii</name>
    <dbReference type="NCBI Taxonomy" id="453582"/>
    <lineage>
        <taxon>Bacteria</taxon>
        <taxon>Pseudomonadati</taxon>
        <taxon>Pseudomonadota</taxon>
        <taxon>Alphaproteobacteria</taxon>
        <taxon>Rhodobacterales</taxon>
        <taxon>Rhodobacter group</taxon>
        <taxon>Rhodobacter</taxon>
    </lineage>
</organism>